<protein>
    <recommendedName>
        <fullName evidence="4">UDP-N-acetylglucosamine--peptide N-acetylglucosaminyltransferase stabilizing protein GtfB</fullName>
    </recommendedName>
    <alternativeName>
        <fullName evidence="4">Glycosyltransferase stabilizing protein GtfB</fullName>
    </alternativeName>
</protein>
<dbReference type="NCBIfam" id="TIGR02919">
    <property type="entry name" value="accessory Sec system glycosylation chaperone GtfB"/>
    <property type="match status" value="1"/>
</dbReference>
<evidence type="ECO:0000256" key="2">
    <source>
        <dbReference type="ARBA" id="ARBA00022475"/>
    </source>
</evidence>
<gene>
    <name evidence="4 5" type="primary">gtfB</name>
    <name evidence="5" type="ORF">HHO37_07820</name>
</gene>
<comment type="caution">
    <text evidence="5">The sequence shown here is derived from an EMBL/GenBank/DDBJ whole genome shotgun (WGS) entry which is preliminary data.</text>
</comment>
<dbReference type="Proteomes" id="UP000532121">
    <property type="component" value="Unassembled WGS sequence"/>
</dbReference>
<comment type="function">
    <text evidence="4">Required for polymorphic O-glycosylation of the serine-rich repeat protein in this bacteria. A stabilizing protein that is part of the accessory SecA2/SecY2 system specifically required to export serine-rich repeat cell wall proteins usually encoded upstream in the same operon. The GtfA-GtfB complex adds GlcNAc from UDP-GlcNAc to the substrate protein, attaching the first sugar residue. Stabilizes the glycosylation activity of GtfA. Has no N-acetylglucosaminyl transferase activity on its own.</text>
</comment>
<comment type="pathway">
    <text evidence="1 4">Protein modification; protein glycosylation.</text>
</comment>
<evidence type="ECO:0000256" key="4">
    <source>
        <dbReference type="HAMAP-Rule" id="MF_01473"/>
    </source>
</evidence>
<keyword evidence="3 4" id="KW-0472">Membrane</keyword>
<dbReference type="GO" id="GO:0017122">
    <property type="term" value="C:protein N-acetylglucosaminyltransferase complex"/>
    <property type="evidence" value="ECO:0007669"/>
    <property type="project" value="UniProtKB-UniRule"/>
</dbReference>
<dbReference type="UniPathway" id="UPA00378"/>
<reference evidence="5 6" key="1">
    <citation type="submission" date="2020-04" db="EMBL/GenBank/DDBJ databases">
        <title>MicrobeNet Type strains.</title>
        <authorList>
            <person name="Nicholson A.C."/>
        </authorList>
    </citation>
    <scope>NUCLEOTIDE SEQUENCE [LARGE SCALE GENOMIC DNA]</scope>
    <source>
        <strain evidence="5 6">DSM 22768</strain>
    </source>
</reference>
<dbReference type="AlphaFoldDB" id="A0A7X9QGJ8"/>
<proteinExistence type="inferred from homology"/>
<name>A0A7X9QGJ8_STRRT</name>
<comment type="similarity">
    <text evidence="4">Belongs to the GtfB family.</text>
</comment>
<dbReference type="RefSeq" id="WP_193523788.1">
    <property type="nucleotide sequence ID" value="NZ_JABASA010000016.1"/>
</dbReference>
<sequence length="441" mass="51446">MINLFDNYTQSSWDLHYSLIVAGFENPTIALNDDGFLPSDVQSPYSHYLEFENLDSRALYFNEIPVPDYWEIKATNDFGEIFNLGKKKANIYFAAPSHNRFVRTVEWFDDSGRVRSIDRYNKFGFKFAETIVSREGKWLKTSYYNRFKKEIISENHQTGEFILSWKDRVQLFNSKKEFVIFYLKDAGFNLDRIFYNSLSTPFLVSYNLAEQGDDILFWQEKIKDSLPWNMKLLLHDQKRRTRILVQDHESYLQMQSLLGKAEQERVGFLGYMYPFKNTYTFSHQALILTNSDHIEHLEMLLGALPELHFHIGAVTDMSNKLKDFAKYQNVSLYPNIAMSKVYQLLQDCSIYLDINYGKEILSAIRAAFENNLLIYAFTSTVHNYTYINPKNCYQAEGAETMAQALKSAISSQEAFIDQLNQQKKAAFVESADSYQQKIGLI</sequence>
<dbReference type="HAMAP" id="MF_01473">
    <property type="entry name" value="GtfB"/>
    <property type="match status" value="1"/>
</dbReference>
<dbReference type="EMBL" id="JABASA010000016">
    <property type="protein sequence ID" value="NMD49568.1"/>
    <property type="molecule type" value="Genomic_DNA"/>
</dbReference>
<evidence type="ECO:0000256" key="1">
    <source>
        <dbReference type="ARBA" id="ARBA00004922"/>
    </source>
</evidence>
<dbReference type="GO" id="GO:0005886">
    <property type="term" value="C:plasma membrane"/>
    <property type="evidence" value="ECO:0007669"/>
    <property type="project" value="UniProtKB-SubCell"/>
</dbReference>
<comment type="subcellular location">
    <subcellularLocation>
        <location evidence="4">Cell membrane</location>
        <topology evidence="4">Peripheral membrane protein</topology>
    </subcellularLocation>
</comment>
<comment type="subunit">
    <text evidence="4">Forms a heterotetramer with 2 subunits each of GtfA and GtfB. Part of the accessory SecA2/SecY2 protein translocation apparatus.</text>
</comment>
<evidence type="ECO:0000313" key="6">
    <source>
        <dbReference type="Proteomes" id="UP000532121"/>
    </source>
</evidence>
<organism evidence="5 6">
    <name type="scientific">Streptococcus ratti</name>
    <dbReference type="NCBI Taxonomy" id="1341"/>
    <lineage>
        <taxon>Bacteria</taxon>
        <taxon>Bacillati</taxon>
        <taxon>Bacillota</taxon>
        <taxon>Bacilli</taxon>
        <taxon>Lactobacillales</taxon>
        <taxon>Streptococcaceae</taxon>
        <taxon>Streptococcus</taxon>
    </lineage>
</organism>
<keyword evidence="2 4" id="KW-1003">Cell membrane</keyword>
<dbReference type="InterPro" id="IPR014268">
    <property type="entry name" value="GtfB"/>
</dbReference>
<evidence type="ECO:0000256" key="3">
    <source>
        <dbReference type="ARBA" id="ARBA00023136"/>
    </source>
</evidence>
<accession>A0A7X9QGJ8</accession>
<dbReference type="GO" id="GO:0031647">
    <property type="term" value="P:regulation of protein stability"/>
    <property type="evidence" value="ECO:0007669"/>
    <property type="project" value="UniProtKB-UniRule"/>
</dbReference>
<evidence type="ECO:0000313" key="5">
    <source>
        <dbReference type="EMBL" id="NMD49568.1"/>
    </source>
</evidence>